<keyword evidence="3" id="KW-0064">Aspartyl protease</keyword>
<keyword evidence="2 7" id="KW-0645">Protease</keyword>
<dbReference type="EMBL" id="JANUHA010000003">
    <property type="protein sequence ID" value="MCS0595773.1"/>
    <property type="molecule type" value="Genomic_DNA"/>
</dbReference>
<organism evidence="7 8">
    <name type="scientific">Massilia agri</name>
    <dbReference type="NCBI Taxonomy" id="1886785"/>
    <lineage>
        <taxon>Bacteria</taxon>
        <taxon>Pseudomonadati</taxon>
        <taxon>Pseudomonadota</taxon>
        <taxon>Betaproteobacteria</taxon>
        <taxon>Burkholderiales</taxon>
        <taxon>Oxalobacteraceae</taxon>
        <taxon>Telluria group</taxon>
        <taxon>Massilia</taxon>
    </lineage>
</organism>
<dbReference type="GO" id="GO:0008233">
    <property type="term" value="F:peptidase activity"/>
    <property type="evidence" value="ECO:0007669"/>
    <property type="project" value="UniProtKB-KW"/>
</dbReference>
<dbReference type="CDD" id="cd05483">
    <property type="entry name" value="retropepsin_like_bacteria"/>
    <property type="match status" value="2"/>
</dbReference>
<feature type="domain" description="Peptidase A2" evidence="6">
    <location>
        <begin position="64"/>
        <end position="108"/>
    </location>
</feature>
<evidence type="ECO:0000313" key="7">
    <source>
        <dbReference type="EMBL" id="MCS0595773.1"/>
    </source>
</evidence>
<proteinExistence type="inferred from homology"/>
<keyword evidence="4" id="KW-0378">Hydrolase</keyword>
<dbReference type="Pfam" id="PF08238">
    <property type="entry name" value="Sel1"/>
    <property type="match status" value="1"/>
</dbReference>
<reference evidence="7 8" key="1">
    <citation type="submission" date="2022-08" db="EMBL/GenBank/DDBJ databases">
        <title>Reclassification of Massilia species as members of the genera Telluria, Duganella, Pseudoduganella, Mokoshia gen. nov. and Zemynaea gen. nov. using orthogonal and non-orthogonal genome-based approaches.</title>
        <authorList>
            <person name="Bowman J.P."/>
        </authorList>
    </citation>
    <scope>NUCLEOTIDE SEQUENCE [LARGE SCALE GENOMIC DNA]</scope>
    <source>
        <strain evidence="7 8">JCM 31661</strain>
    </source>
</reference>
<dbReference type="PROSITE" id="PS50175">
    <property type="entry name" value="ASP_PROT_RETROV"/>
    <property type="match status" value="1"/>
</dbReference>
<dbReference type="PANTHER" id="PTHR12917">
    <property type="entry name" value="ASPARTYL PROTEASE DDI-RELATED"/>
    <property type="match status" value="1"/>
</dbReference>
<dbReference type="InterPro" id="IPR001995">
    <property type="entry name" value="Peptidase_A2_cat"/>
</dbReference>
<feature type="chain" id="PRO_5045170271" evidence="5">
    <location>
        <begin position="27"/>
        <end position="508"/>
    </location>
</feature>
<comment type="caution">
    <text evidence="7">The sequence shown here is derived from an EMBL/GenBank/DDBJ whole genome shotgun (WGS) entry which is preliminary data.</text>
</comment>
<dbReference type="RefSeq" id="WP_258826826.1">
    <property type="nucleotide sequence ID" value="NZ_JANUHA010000003.1"/>
</dbReference>
<dbReference type="SUPFAM" id="SSF81901">
    <property type="entry name" value="HCP-like"/>
    <property type="match status" value="1"/>
</dbReference>
<dbReference type="InterPro" id="IPR006597">
    <property type="entry name" value="Sel1-like"/>
</dbReference>
<keyword evidence="8" id="KW-1185">Reference proteome</keyword>
<dbReference type="Pfam" id="PF13975">
    <property type="entry name" value="gag-asp_proteas"/>
    <property type="match status" value="1"/>
</dbReference>
<dbReference type="InterPro" id="IPR021109">
    <property type="entry name" value="Peptidase_aspartic_dom_sf"/>
</dbReference>
<dbReference type="Gene3D" id="1.25.40.10">
    <property type="entry name" value="Tetratricopeptide repeat domain"/>
    <property type="match status" value="1"/>
</dbReference>
<keyword evidence="5" id="KW-0732">Signal</keyword>
<dbReference type="GO" id="GO:0006508">
    <property type="term" value="P:proteolysis"/>
    <property type="evidence" value="ECO:0007669"/>
    <property type="project" value="UniProtKB-KW"/>
</dbReference>
<dbReference type="InterPro" id="IPR034122">
    <property type="entry name" value="Retropepsin-like_bacterial"/>
</dbReference>
<dbReference type="Pfam" id="PF13650">
    <property type="entry name" value="Asp_protease_2"/>
    <property type="match status" value="1"/>
</dbReference>
<evidence type="ECO:0000256" key="2">
    <source>
        <dbReference type="ARBA" id="ARBA00022670"/>
    </source>
</evidence>
<evidence type="ECO:0000313" key="8">
    <source>
        <dbReference type="Proteomes" id="UP001206572"/>
    </source>
</evidence>
<dbReference type="PROSITE" id="PS00141">
    <property type="entry name" value="ASP_PROTEASE"/>
    <property type="match status" value="2"/>
</dbReference>
<evidence type="ECO:0000259" key="6">
    <source>
        <dbReference type="PROSITE" id="PS50175"/>
    </source>
</evidence>
<protein>
    <submittedName>
        <fullName evidence="7">Aspartyl protease family protein</fullName>
    </submittedName>
</protein>
<dbReference type="PANTHER" id="PTHR12917:SF1">
    <property type="entry name" value="AT13091P"/>
    <property type="match status" value="1"/>
</dbReference>
<comment type="similarity">
    <text evidence="1">Belongs to the DDI1 family.</text>
</comment>
<evidence type="ECO:0000256" key="3">
    <source>
        <dbReference type="ARBA" id="ARBA00022750"/>
    </source>
</evidence>
<dbReference type="SMART" id="SM00671">
    <property type="entry name" value="SEL1"/>
    <property type="match status" value="1"/>
</dbReference>
<dbReference type="Proteomes" id="UP001206572">
    <property type="component" value="Unassembled WGS sequence"/>
</dbReference>
<evidence type="ECO:0000256" key="5">
    <source>
        <dbReference type="SAM" id="SignalP"/>
    </source>
</evidence>
<gene>
    <name evidence="7" type="ORF">NX780_05370</name>
</gene>
<dbReference type="InterPro" id="IPR001969">
    <property type="entry name" value="Aspartic_peptidase_AS"/>
</dbReference>
<dbReference type="SUPFAM" id="SSF50630">
    <property type="entry name" value="Acid proteases"/>
    <property type="match status" value="2"/>
</dbReference>
<feature type="signal peptide" evidence="5">
    <location>
        <begin position="1"/>
        <end position="26"/>
    </location>
</feature>
<evidence type="ECO:0000256" key="1">
    <source>
        <dbReference type="ARBA" id="ARBA00009136"/>
    </source>
</evidence>
<name>A0ABT2AJ18_9BURK</name>
<sequence>MRPSIVRALACAALLAALLAALPLQAQELDPNRCLYINVASVPVHYTGPSLVLTMDGSINGTPAQLLVDTGASDTALTRTGTEPRGMSLWATGASSVGIGGYSRVYRTRYKEFRAGPASSTSGELRVLHDFGTPPSFDGLVGAPFLLQSDFEMSLAEKEVRFFRPRNCSDKFLAYWDPDAVVIPFEANWSRSPNPQFTVLLNGKKLTAVIDSGASTTSVTLGAAKRAGLKLDAPGVERAGETVGLGDTRVARWTTVFDTLQIGAERISNAEVAVIDTDLRDVDLLLGADFLRAHRVLFAMSQRKLYISYVGGAPLGQRRTIEPWMQKEAEAGNTDAQMMLWSMYRSGRGVPRDPVQAQAWFERAAAAGNPQANVMIGRRMMDSANYEEAARRLRVGLRGLPGDRIASLWLYLTRLRLGEGDAARADLEKAFARDDNDQWPKPVARYLLGKRSMEDVLEDARDDRSRANRQVCMAKTMIAEYHAALGEADKSKALLAQRPECGPPPKAG</sequence>
<dbReference type="Gene3D" id="2.40.70.10">
    <property type="entry name" value="Acid Proteases"/>
    <property type="match status" value="2"/>
</dbReference>
<dbReference type="InterPro" id="IPR011990">
    <property type="entry name" value="TPR-like_helical_dom_sf"/>
</dbReference>
<evidence type="ECO:0000256" key="4">
    <source>
        <dbReference type="ARBA" id="ARBA00022801"/>
    </source>
</evidence>
<accession>A0ABT2AJ18</accession>